<dbReference type="Pfam" id="PF17771">
    <property type="entry name" value="ADAMTS_CR_2"/>
    <property type="match status" value="1"/>
</dbReference>
<keyword evidence="5 13" id="KW-0479">Metal-binding</keyword>
<feature type="disulfide bond" evidence="14">
    <location>
        <begin position="212"/>
        <end position="246"/>
    </location>
</feature>
<feature type="active site" evidence="12 15">
    <location>
        <position position="109"/>
    </location>
</feature>
<reference evidence="18 19" key="1">
    <citation type="submission" date="2019-04" db="EMBL/GenBank/DDBJ databases">
        <title>The sequence and de novo assembly of Takifugu bimaculatus genome using PacBio and Hi-C technologies.</title>
        <authorList>
            <person name="Xu P."/>
            <person name="Liu B."/>
            <person name="Zhou Z."/>
        </authorList>
    </citation>
    <scope>NUCLEOTIDE SEQUENCE [LARGE SCALE GENOMIC DNA]</scope>
    <source>
        <strain evidence="18">TB-2018</strain>
        <tissue evidence="18">Muscle</tissue>
    </source>
</reference>
<evidence type="ECO:0000256" key="1">
    <source>
        <dbReference type="ARBA" id="ARBA00004613"/>
    </source>
</evidence>
<evidence type="ECO:0000313" key="19">
    <source>
        <dbReference type="Proteomes" id="UP000516260"/>
    </source>
</evidence>
<dbReference type="FunFam" id="2.20.100.10:FF:000006">
    <property type="entry name" value="A disintegrin and metalloproteinase with thrombospondin motifs 1"/>
    <property type="match status" value="1"/>
</dbReference>
<dbReference type="Gene3D" id="2.20.100.10">
    <property type="entry name" value="Thrombospondin type-1 (TSP1) repeat"/>
    <property type="match status" value="1"/>
</dbReference>
<feature type="binding site" evidence="13 15">
    <location>
        <position position="108"/>
    </location>
    <ligand>
        <name>Zn(2+)</name>
        <dbReference type="ChEBI" id="CHEBI:29105"/>
        <note>catalytic</note>
    </ligand>
</feature>
<dbReference type="InterPro" id="IPR041645">
    <property type="entry name" value="ADAMTS_CR_2"/>
</dbReference>
<dbReference type="PRINTS" id="PR01857">
    <property type="entry name" value="ADAMTSFAMILY"/>
</dbReference>
<feature type="region of interest" description="Disordered" evidence="16">
    <location>
        <begin position="488"/>
        <end position="664"/>
    </location>
</feature>
<feature type="disulfide bond" evidence="14">
    <location>
        <begin position="240"/>
        <end position="251"/>
    </location>
</feature>
<feature type="disulfide bond" evidence="14">
    <location>
        <begin position="275"/>
        <end position="312"/>
    </location>
</feature>
<dbReference type="Proteomes" id="UP000516260">
    <property type="component" value="Chromosome 11"/>
</dbReference>
<evidence type="ECO:0000256" key="12">
    <source>
        <dbReference type="PIRSR" id="PIRSR613273-1"/>
    </source>
</evidence>
<feature type="compositionally biased region" description="Low complexity" evidence="16">
    <location>
        <begin position="587"/>
        <end position="608"/>
    </location>
</feature>
<dbReference type="Pfam" id="PF00090">
    <property type="entry name" value="TSP_1"/>
    <property type="match status" value="1"/>
</dbReference>
<keyword evidence="13" id="KW-0106">Calcium</keyword>
<feature type="binding site" evidence="13">
    <location>
        <position position="172"/>
    </location>
    <ligand>
        <name>Ca(2+)</name>
        <dbReference type="ChEBI" id="CHEBI:29108"/>
        <label>1</label>
    </ligand>
</feature>
<feature type="disulfide bond" evidence="14">
    <location>
        <begin position="290"/>
        <end position="302"/>
    </location>
</feature>
<feature type="binding site" evidence="13 15">
    <location>
        <position position="112"/>
    </location>
    <ligand>
        <name>Zn(2+)</name>
        <dbReference type="ChEBI" id="CHEBI:29105"/>
        <note>catalytic</note>
    </ligand>
</feature>
<keyword evidence="2" id="KW-0964">Secreted</keyword>
<dbReference type="InterPro" id="IPR036383">
    <property type="entry name" value="TSP1_rpt_sf"/>
</dbReference>
<dbReference type="GO" id="GO:0006508">
    <property type="term" value="P:proteolysis"/>
    <property type="evidence" value="ECO:0007669"/>
    <property type="project" value="UniProtKB-KW"/>
</dbReference>
<dbReference type="GO" id="GO:0030198">
    <property type="term" value="P:extracellular matrix organization"/>
    <property type="evidence" value="ECO:0007669"/>
    <property type="project" value="InterPro"/>
</dbReference>
<feature type="disulfide bond" evidence="14">
    <location>
        <begin position="86"/>
        <end position="169"/>
    </location>
</feature>
<dbReference type="InterPro" id="IPR050439">
    <property type="entry name" value="ADAMTS_ADAMTS-like"/>
</dbReference>
<dbReference type="GO" id="GO:0046872">
    <property type="term" value="F:metal ion binding"/>
    <property type="evidence" value="ECO:0007669"/>
    <property type="project" value="UniProtKB-KW"/>
</dbReference>
<evidence type="ECO:0000256" key="9">
    <source>
        <dbReference type="ARBA" id="ARBA00023145"/>
    </source>
</evidence>
<evidence type="ECO:0000256" key="6">
    <source>
        <dbReference type="ARBA" id="ARBA00022801"/>
    </source>
</evidence>
<keyword evidence="8" id="KW-0482">Metalloprotease</keyword>
<dbReference type="GO" id="GO:0031012">
    <property type="term" value="C:extracellular matrix"/>
    <property type="evidence" value="ECO:0007669"/>
    <property type="project" value="TreeGrafter"/>
</dbReference>
<dbReference type="Pfam" id="PF05986">
    <property type="entry name" value="ADAMTS_spacer1"/>
    <property type="match status" value="1"/>
</dbReference>
<dbReference type="Gene3D" id="3.40.1620.60">
    <property type="match status" value="2"/>
</dbReference>
<dbReference type="InterPro" id="IPR000884">
    <property type="entry name" value="TSP1_rpt"/>
</dbReference>
<feature type="disulfide bond" evidence="14">
    <location>
        <begin position="124"/>
        <end position="153"/>
    </location>
</feature>
<evidence type="ECO:0000256" key="15">
    <source>
        <dbReference type="PROSITE-ProRule" id="PRU00276"/>
    </source>
</evidence>
<dbReference type="GO" id="GO:0005576">
    <property type="term" value="C:extracellular region"/>
    <property type="evidence" value="ECO:0007669"/>
    <property type="project" value="UniProtKB-SubCell"/>
</dbReference>
<protein>
    <recommendedName>
        <fullName evidence="17">Peptidase M12B domain-containing protein</fullName>
    </recommendedName>
</protein>
<dbReference type="InterPro" id="IPR001590">
    <property type="entry name" value="Peptidase_M12B"/>
</dbReference>
<evidence type="ECO:0000256" key="10">
    <source>
        <dbReference type="ARBA" id="ARBA00023157"/>
    </source>
</evidence>
<evidence type="ECO:0000256" key="11">
    <source>
        <dbReference type="ARBA" id="ARBA00023180"/>
    </source>
</evidence>
<dbReference type="SUPFAM" id="SSF82895">
    <property type="entry name" value="TSP-1 type 1 repeat"/>
    <property type="match status" value="1"/>
</dbReference>
<dbReference type="InterPro" id="IPR024079">
    <property type="entry name" value="MetalloPept_cat_dom_sf"/>
</dbReference>
<name>A0A4Z2CB79_9TELE</name>
<dbReference type="Gene3D" id="2.60.120.830">
    <property type="match status" value="1"/>
</dbReference>
<dbReference type="SUPFAM" id="SSF55486">
    <property type="entry name" value="Metalloproteases ('zincins'), catalytic domain"/>
    <property type="match status" value="1"/>
</dbReference>
<evidence type="ECO:0000256" key="14">
    <source>
        <dbReference type="PIRSR" id="PIRSR613273-3"/>
    </source>
</evidence>
<dbReference type="PANTHER" id="PTHR13723">
    <property type="entry name" value="ADAMTS A DISINTEGRIN AND METALLOPROTEASE WITH THROMBOSPONDIN MOTIFS PROTEASE"/>
    <property type="match status" value="1"/>
</dbReference>
<dbReference type="InterPro" id="IPR045371">
    <property type="entry name" value="ADAMTS_CR_3"/>
</dbReference>
<keyword evidence="9" id="KW-0865">Zymogen</keyword>
<feature type="disulfide bond" evidence="14">
    <location>
        <begin position="279"/>
        <end position="317"/>
    </location>
</feature>
<dbReference type="PROSITE" id="PS50215">
    <property type="entry name" value="ADAM_MEPRO"/>
    <property type="match status" value="1"/>
</dbReference>
<proteinExistence type="predicted"/>
<evidence type="ECO:0000256" key="8">
    <source>
        <dbReference type="ARBA" id="ARBA00023049"/>
    </source>
</evidence>
<feature type="binding site" evidence="13 15">
    <location>
        <position position="118"/>
    </location>
    <ligand>
        <name>Zn(2+)</name>
        <dbReference type="ChEBI" id="CHEBI:29105"/>
        <note>catalytic</note>
    </ligand>
</feature>
<comment type="caution">
    <text evidence="15">Lacks conserved residue(s) required for the propagation of feature annotation.</text>
</comment>
<comment type="caution">
    <text evidence="18">The sequence shown here is derived from an EMBL/GenBank/DDBJ whole genome shotgun (WGS) entry which is preliminary data.</text>
</comment>
<feature type="disulfide bond" evidence="14">
    <location>
        <begin position="206"/>
        <end position="227"/>
    </location>
</feature>
<comment type="cofactor">
    <cofactor evidence="13">
        <name>Zn(2+)</name>
        <dbReference type="ChEBI" id="CHEBI:29105"/>
    </cofactor>
    <text evidence="13">Binds 1 zinc ion per subunit.</text>
</comment>
<evidence type="ECO:0000256" key="3">
    <source>
        <dbReference type="ARBA" id="ARBA00022670"/>
    </source>
</evidence>
<dbReference type="InterPro" id="IPR010294">
    <property type="entry name" value="ADAMTS_spacer1"/>
</dbReference>
<dbReference type="Pfam" id="PF01421">
    <property type="entry name" value="Reprolysin"/>
    <property type="match status" value="1"/>
</dbReference>
<dbReference type="Pfam" id="PF19236">
    <property type="entry name" value="ADAMTS_CR_3"/>
    <property type="match status" value="1"/>
</dbReference>
<sequence length="664" mass="71642">MPGALAVRTCSLVSVSLPKQEEEVRGGSLGIFEEVATISKAESHVLRVSLFPLKVKVKLQPSRVPRICVEPPPAILWGWRTWAPMCDPKRSCSVIEDDGLPTAFTAAHELGHVFNMPHDNVKACEEVFGKLKDNHMMSPTLIQIDRSRPWSVCSAAIITEFLDRGHGECLLDPPQKQLSLPNNLPGFSYNLHRQCQLAFGPGSKPCPFMQPCSKLWCTGKAQGQLVCQTRHFPWADGTGCGDGRVCHRGSCTAKNSTAQAKVNGRWGAWSPYAGCSRSCGGGVELAKRECNSPTPENGGKYCYGLRVKYRSCNLNPCPDAAFREQQCEEFNGMNLNTNRLGSSVVWVPKYSGISHKDQCKLICRANGTGYFYVLAPKVVDGTPCSPDTPSVCVQGKCIKAGCEGKLNSRKKFDKCGVCGGNNQGCTKVSGMFTKPIHGYNFVVTLPVGAANIDVRQRGYQGMMSDENYLAVRNLARRVHPEWQLRGVGRRARPAGEGQPSPLQRDLLLRGDPPGRHALEGAFDRGGSVRREDDASEGPLHLLRLQGEQGGEGAKEGGEEPQQDPGGRQQGGAEDGEEAGQPLGGWEAGSRARSRAGAASRGGRCCARAPTSAPPWTATVPRGPSQKGMWRSVSHVDHRDLVPLAPSPVGGASKGGRCAARQEKV</sequence>
<keyword evidence="3" id="KW-0645">Protease</keyword>
<dbReference type="EMBL" id="SWLE01000003">
    <property type="protein sequence ID" value="TNN01455.1"/>
    <property type="molecule type" value="Genomic_DNA"/>
</dbReference>
<dbReference type="GO" id="GO:0004222">
    <property type="term" value="F:metalloendopeptidase activity"/>
    <property type="evidence" value="ECO:0007669"/>
    <property type="project" value="InterPro"/>
</dbReference>
<feature type="binding site" evidence="13">
    <location>
        <position position="169"/>
    </location>
    <ligand>
        <name>Ca(2+)</name>
        <dbReference type="ChEBI" id="CHEBI:29108"/>
        <label>1</label>
    </ligand>
</feature>
<dbReference type="AlphaFoldDB" id="A0A4Z2CB79"/>
<comment type="subcellular location">
    <subcellularLocation>
        <location evidence="1">Secreted</location>
    </subcellularLocation>
</comment>
<dbReference type="PANTHER" id="PTHR13723:SF39">
    <property type="entry name" value="A DISINTEGRIN AND METALLOPROTEINASE WITH THROMBOSPONDIN MOTIFS 15"/>
    <property type="match status" value="1"/>
</dbReference>
<evidence type="ECO:0000256" key="13">
    <source>
        <dbReference type="PIRSR" id="PIRSR613273-2"/>
    </source>
</evidence>
<organism evidence="18 19">
    <name type="scientific">Takifugu bimaculatus</name>
    <dbReference type="NCBI Taxonomy" id="433685"/>
    <lineage>
        <taxon>Eukaryota</taxon>
        <taxon>Metazoa</taxon>
        <taxon>Chordata</taxon>
        <taxon>Craniata</taxon>
        <taxon>Vertebrata</taxon>
        <taxon>Euteleostomi</taxon>
        <taxon>Actinopterygii</taxon>
        <taxon>Neopterygii</taxon>
        <taxon>Teleostei</taxon>
        <taxon>Neoteleostei</taxon>
        <taxon>Acanthomorphata</taxon>
        <taxon>Eupercaria</taxon>
        <taxon>Tetraodontiformes</taxon>
        <taxon>Tetradontoidea</taxon>
        <taxon>Tetraodontidae</taxon>
        <taxon>Takifugu</taxon>
    </lineage>
</organism>
<feature type="compositionally biased region" description="Basic and acidic residues" evidence="16">
    <location>
        <begin position="506"/>
        <end position="532"/>
    </location>
</feature>
<keyword evidence="7 13" id="KW-0862">Zinc</keyword>
<feature type="binding site" evidence="13">
    <location>
        <position position="172"/>
    </location>
    <ligand>
        <name>Ca(2+)</name>
        <dbReference type="ChEBI" id="CHEBI:29108"/>
        <label>2</label>
    </ligand>
</feature>
<dbReference type="SMART" id="SM00608">
    <property type="entry name" value="ACR"/>
    <property type="match status" value="1"/>
</dbReference>
<keyword evidence="4" id="KW-0165">Cleavage on pair of basic residues</keyword>
<dbReference type="Gene3D" id="3.40.390.10">
    <property type="entry name" value="Collagenase (Catalytic Domain)"/>
    <property type="match status" value="1"/>
</dbReference>
<dbReference type="InterPro" id="IPR013273">
    <property type="entry name" value="ADAMTS/ADAMTS-like"/>
</dbReference>
<evidence type="ECO:0000256" key="5">
    <source>
        <dbReference type="ARBA" id="ARBA00022723"/>
    </source>
</evidence>
<evidence type="ECO:0000256" key="16">
    <source>
        <dbReference type="SAM" id="MobiDB-lite"/>
    </source>
</evidence>
<evidence type="ECO:0000259" key="17">
    <source>
        <dbReference type="PROSITE" id="PS50215"/>
    </source>
</evidence>
<gene>
    <name evidence="18" type="ORF">fugu_010837</name>
</gene>
<keyword evidence="11" id="KW-0325">Glycoprotein</keyword>
<feature type="disulfide bond" evidence="14">
    <location>
        <begin position="195"/>
        <end position="217"/>
    </location>
</feature>
<dbReference type="PROSITE" id="PS50092">
    <property type="entry name" value="TSP1"/>
    <property type="match status" value="1"/>
</dbReference>
<evidence type="ECO:0000256" key="4">
    <source>
        <dbReference type="ARBA" id="ARBA00022685"/>
    </source>
</evidence>
<keyword evidence="19" id="KW-1185">Reference proteome</keyword>
<accession>A0A4Z2CB79</accession>
<evidence type="ECO:0000256" key="2">
    <source>
        <dbReference type="ARBA" id="ARBA00022525"/>
    </source>
</evidence>
<keyword evidence="10 14" id="KW-1015">Disulfide bond</keyword>
<dbReference type="SMART" id="SM00209">
    <property type="entry name" value="TSP1"/>
    <property type="match status" value="1"/>
</dbReference>
<dbReference type="InterPro" id="IPR006586">
    <property type="entry name" value="ADAM_Cys-rich"/>
</dbReference>
<keyword evidence="6" id="KW-0378">Hydrolase</keyword>
<evidence type="ECO:0000313" key="18">
    <source>
        <dbReference type="EMBL" id="TNN01455.1"/>
    </source>
</evidence>
<feature type="domain" description="Peptidase M12B" evidence="17">
    <location>
        <begin position="85"/>
        <end position="174"/>
    </location>
</feature>
<evidence type="ECO:0000256" key="7">
    <source>
        <dbReference type="ARBA" id="ARBA00022833"/>
    </source>
</evidence>